<accession>A0AA35G7F9</accession>
<dbReference type="Gene3D" id="2.40.50.100">
    <property type="match status" value="1"/>
</dbReference>
<dbReference type="KEGG" id="cmic:caldi_09150"/>
<dbReference type="AlphaFoldDB" id="A0AA35G7F9"/>
<dbReference type="PROSITE" id="PS50968">
    <property type="entry name" value="BIOTINYL_LIPOYL"/>
    <property type="match status" value="1"/>
</dbReference>
<dbReference type="NCBIfam" id="NF006079">
    <property type="entry name" value="PRK08225.1"/>
    <property type="match status" value="1"/>
</dbReference>
<evidence type="ECO:0000313" key="4">
    <source>
        <dbReference type="Proteomes" id="UP001163687"/>
    </source>
</evidence>
<proteinExistence type="predicted"/>
<dbReference type="InterPro" id="IPR000089">
    <property type="entry name" value="Biotin_lipoyl"/>
</dbReference>
<reference evidence="3" key="1">
    <citation type="submission" date="2022-03" db="EMBL/GenBank/DDBJ databases">
        <title>Complete genome sequence of Caldinitratiruptor microaerophilus.</title>
        <authorList>
            <person name="Mukaiyama R."/>
            <person name="Nishiyama T."/>
            <person name="Ueda K."/>
        </authorList>
    </citation>
    <scope>NUCLEOTIDE SEQUENCE</scope>
    <source>
        <strain evidence="3">JCM 16183</strain>
    </source>
</reference>
<dbReference type="InterPro" id="IPR050709">
    <property type="entry name" value="Biotin_Carboxyl_Carrier/Decarb"/>
</dbReference>
<name>A0AA35G7F9_9FIRM</name>
<dbReference type="FunFam" id="2.40.50.100:FF:000003">
    <property type="entry name" value="Acetyl-CoA carboxylase biotin carboxyl carrier protein"/>
    <property type="match status" value="1"/>
</dbReference>
<dbReference type="SUPFAM" id="SSF51230">
    <property type="entry name" value="Single hybrid motif"/>
    <property type="match status" value="1"/>
</dbReference>
<keyword evidence="4" id="KW-1185">Reference proteome</keyword>
<protein>
    <submittedName>
        <fullName evidence="3">Acetyl-CoA carboxylase biotin carboxyl carrier protein subunit</fullName>
    </submittedName>
</protein>
<feature type="domain" description="Lipoyl-binding" evidence="2">
    <location>
        <begin position="1"/>
        <end position="68"/>
    </location>
</feature>
<evidence type="ECO:0000259" key="2">
    <source>
        <dbReference type="PROSITE" id="PS50968"/>
    </source>
</evidence>
<sequence>MVVANMAGVVRTVLVKPGDTVAAGQDVIILESMKMEVPVPAASGGVVRHVKVREGDFVDEGDILVELE</sequence>
<evidence type="ECO:0000256" key="1">
    <source>
        <dbReference type="ARBA" id="ARBA00023267"/>
    </source>
</evidence>
<keyword evidence="1" id="KW-0092">Biotin</keyword>
<evidence type="ECO:0000313" key="3">
    <source>
        <dbReference type="EMBL" id="BDG59825.1"/>
    </source>
</evidence>
<dbReference type="PANTHER" id="PTHR45266">
    <property type="entry name" value="OXALOACETATE DECARBOXYLASE ALPHA CHAIN"/>
    <property type="match status" value="1"/>
</dbReference>
<dbReference type="EMBL" id="AP025628">
    <property type="protein sequence ID" value="BDG59825.1"/>
    <property type="molecule type" value="Genomic_DNA"/>
</dbReference>
<dbReference type="InterPro" id="IPR011053">
    <property type="entry name" value="Single_hybrid_motif"/>
</dbReference>
<dbReference type="CDD" id="cd06850">
    <property type="entry name" value="biotinyl_domain"/>
    <property type="match status" value="1"/>
</dbReference>
<dbReference type="PANTHER" id="PTHR45266:SF3">
    <property type="entry name" value="OXALOACETATE DECARBOXYLASE ALPHA CHAIN"/>
    <property type="match status" value="1"/>
</dbReference>
<dbReference type="Proteomes" id="UP001163687">
    <property type="component" value="Chromosome"/>
</dbReference>
<gene>
    <name evidence="3" type="primary">accB</name>
    <name evidence="3" type="ORF">caldi_09150</name>
</gene>
<dbReference type="Pfam" id="PF00364">
    <property type="entry name" value="Biotin_lipoyl"/>
    <property type="match status" value="1"/>
</dbReference>
<dbReference type="RefSeq" id="WP_264843913.1">
    <property type="nucleotide sequence ID" value="NZ_AP025628.1"/>
</dbReference>
<organism evidence="3 4">
    <name type="scientific">Caldinitratiruptor microaerophilus</name>
    <dbReference type="NCBI Taxonomy" id="671077"/>
    <lineage>
        <taxon>Bacteria</taxon>
        <taxon>Bacillati</taxon>
        <taxon>Bacillota</taxon>
        <taxon>Clostridia</taxon>
        <taxon>Eubacteriales</taxon>
        <taxon>Symbiobacteriaceae</taxon>
        <taxon>Caldinitratiruptor</taxon>
    </lineage>
</organism>